<comment type="catalytic activity">
    <reaction evidence="6">
        <text>glucuronate acceptor + UDP-alpha-D-glucuronate = acceptor beta-D-glucuronoside + UDP + H(+)</text>
        <dbReference type="Rhea" id="RHEA:21032"/>
        <dbReference type="ChEBI" id="CHEBI:15378"/>
        <dbReference type="ChEBI" id="CHEBI:58052"/>
        <dbReference type="ChEBI" id="CHEBI:58223"/>
        <dbReference type="ChEBI" id="CHEBI:132367"/>
        <dbReference type="ChEBI" id="CHEBI:132368"/>
        <dbReference type="EC" id="2.4.1.17"/>
    </reaction>
</comment>
<keyword evidence="5" id="KW-0732">Signal</keyword>
<evidence type="ECO:0000313" key="8">
    <source>
        <dbReference type="Proteomes" id="UP001328107"/>
    </source>
</evidence>
<accession>A0AAN5CKK4</accession>
<dbReference type="GO" id="GO:0015020">
    <property type="term" value="F:glucuronosyltransferase activity"/>
    <property type="evidence" value="ECO:0007669"/>
    <property type="project" value="UniProtKB-EC"/>
</dbReference>
<evidence type="ECO:0000256" key="4">
    <source>
        <dbReference type="ARBA" id="ARBA00022679"/>
    </source>
</evidence>
<keyword evidence="8" id="KW-1185">Reference proteome</keyword>
<name>A0AAN5CKK4_9BILA</name>
<dbReference type="EMBL" id="BTRK01000004">
    <property type="protein sequence ID" value="GMR46160.1"/>
    <property type="molecule type" value="Genomic_DNA"/>
</dbReference>
<evidence type="ECO:0000256" key="3">
    <source>
        <dbReference type="ARBA" id="ARBA00022676"/>
    </source>
</evidence>
<proteinExistence type="inferred from homology"/>
<feature type="non-terminal residue" evidence="7">
    <location>
        <position position="1"/>
    </location>
</feature>
<dbReference type="InterPro" id="IPR002213">
    <property type="entry name" value="UDP_glucos_trans"/>
</dbReference>
<dbReference type="InterPro" id="IPR050271">
    <property type="entry name" value="UDP-glycosyltransferase"/>
</dbReference>
<dbReference type="AlphaFoldDB" id="A0AAN5CKK4"/>
<dbReference type="Gene3D" id="3.40.50.2000">
    <property type="entry name" value="Glycogen Phosphorylase B"/>
    <property type="match status" value="1"/>
</dbReference>
<keyword evidence="3" id="KW-0328">Glycosyltransferase</keyword>
<gene>
    <name evidence="7" type="ORF">PMAYCL1PPCAC_16355</name>
</gene>
<dbReference type="Proteomes" id="UP001328107">
    <property type="component" value="Unassembled WGS sequence"/>
</dbReference>
<comment type="similarity">
    <text evidence="1">Belongs to the UDP-glycosyltransferase family.</text>
</comment>
<keyword evidence="4" id="KW-0808">Transferase</keyword>
<dbReference type="SUPFAM" id="SSF53756">
    <property type="entry name" value="UDP-Glycosyltransferase/glycogen phosphorylase"/>
    <property type="match status" value="1"/>
</dbReference>
<sequence length="406" mass="45975">YASTLATSQSSISLNILMYVNAVGKSHIQFAEKLIDLLNVNGHKVDVIIGVLNSYVTLEGSYGARKLVAVKFPGESPWGAVAEHLKNPFVELSDWVRLKPDTNKFMETCHQMCDLLLASTDVAELMSSNTYDLALLGAYDFCPFALAYHHKISPVVSYTPTPAHFFQQYHAGLPELPLYDNVLFDTRHADYSIFATRFYETLRTFKERWMFYIACESANAKMRAHFGDNFPDVRELVMNASFDFTNSHPLLEEPRPISHRLRYIGGIGLPKARPLSKDINNILDLSKKGSIIFSLGTQIEPDKITEDLRRVFVRTFKRFPEYNFLWKFDGKTQFNATNIFNLEWLPQTDLLYDSRVVAFISHMGLNPFTEAAYAGVPVIAIPLFGDQIVCSCSTMRDAPLHSARPS</sequence>
<dbReference type="Pfam" id="PF00201">
    <property type="entry name" value="UDPGT"/>
    <property type="match status" value="1"/>
</dbReference>
<organism evidence="7 8">
    <name type="scientific">Pristionchus mayeri</name>
    <dbReference type="NCBI Taxonomy" id="1317129"/>
    <lineage>
        <taxon>Eukaryota</taxon>
        <taxon>Metazoa</taxon>
        <taxon>Ecdysozoa</taxon>
        <taxon>Nematoda</taxon>
        <taxon>Chromadorea</taxon>
        <taxon>Rhabditida</taxon>
        <taxon>Rhabditina</taxon>
        <taxon>Diplogasteromorpha</taxon>
        <taxon>Diplogasteroidea</taxon>
        <taxon>Neodiplogasteridae</taxon>
        <taxon>Pristionchus</taxon>
    </lineage>
</organism>
<evidence type="ECO:0000313" key="7">
    <source>
        <dbReference type="EMBL" id="GMR46160.1"/>
    </source>
</evidence>
<dbReference type="PANTHER" id="PTHR48043:SF154">
    <property type="entry name" value="GLUCURONOSYLTRANSFERASE"/>
    <property type="match status" value="1"/>
</dbReference>
<evidence type="ECO:0000256" key="5">
    <source>
        <dbReference type="ARBA" id="ARBA00022729"/>
    </source>
</evidence>
<comment type="caution">
    <text evidence="7">The sequence shown here is derived from an EMBL/GenBank/DDBJ whole genome shotgun (WGS) entry which is preliminary data.</text>
</comment>
<evidence type="ECO:0000256" key="1">
    <source>
        <dbReference type="ARBA" id="ARBA00009995"/>
    </source>
</evidence>
<protein>
    <recommendedName>
        <fullName evidence="2">glucuronosyltransferase</fullName>
        <ecNumber evidence="2">2.4.1.17</ecNumber>
    </recommendedName>
</protein>
<evidence type="ECO:0000256" key="6">
    <source>
        <dbReference type="ARBA" id="ARBA00047475"/>
    </source>
</evidence>
<reference evidence="8" key="1">
    <citation type="submission" date="2022-10" db="EMBL/GenBank/DDBJ databases">
        <title>Genome assembly of Pristionchus species.</title>
        <authorList>
            <person name="Yoshida K."/>
            <person name="Sommer R.J."/>
        </authorList>
    </citation>
    <scope>NUCLEOTIDE SEQUENCE [LARGE SCALE GENOMIC DNA]</scope>
    <source>
        <strain evidence="8">RS5460</strain>
    </source>
</reference>
<dbReference type="PANTHER" id="PTHR48043">
    <property type="entry name" value="EG:EG0003.4 PROTEIN-RELATED"/>
    <property type="match status" value="1"/>
</dbReference>
<evidence type="ECO:0000256" key="2">
    <source>
        <dbReference type="ARBA" id="ARBA00012544"/>
    </source>
</evidence>
<dbReference type="EC" id="2.4.1.17" evidence="2"/>
<dbReference type="CDD" id="cd03784">
    <property type="entry name" value="GT1_Gtf-like"/>
    <property type="match status" value="1"/>
</dbReference>